<protein>
    <recommendedName>
        <fullName evidence="14">Tetraspanin</fullName>
    </recommendedName>
</protein>
<keyword evidence="11 13" id="KW-1015">Disulfide bond</keyword>
<evidence type="ECO:0000256" key="7">
    <source>
        <dbReference type="ARBA" id="ARBA00022692"/>
    </source>
</evidence>
<keyword evidence="16" id="KW-1185">Reference proteome</keyword>
<evidence type="ECO:0000256" key="10">
    <source>
        <dbReference type="ARBA" id="ARBA00023136"/>
    </source>
</evidence>
<dbReference type="GO" id="GO:0005912">
    <property type="term" value="C:adherens junction"/>
    <property type="evidence" value="ECO:0007669"/>
    <property type="project" value="UniProtKB-SubCell"/>
</dbReference>
<evidence type="ECO:0000256" key="8">
    <source>
        <dbReference type="ARBA" id="ARBA00022949"/>
    </source>
</evidence>
<accession>A0A8S4PLA8</accession>
<dbReference type="GO" id="GO:0005737">
    <property type="term" value="C:cytoplasm"/>
    <property type="evidence" value="ECO:0007669"/>
    <property type="project" value="UniProtKB-SubCell"/>
</dbReference>
<feature type="transmembrane region" description="Helical" evidence="14">
    <location>
        <begin position="234"/>
        <end position="258"/>
    </location>
</feature>
<dbReference type="PANTHER" id="PTHR19282:SF431">
    <property type="entry name" value="TETRASPANIN 26A, ISOFORM B-RELATED"/>
    <property type="match status" value="1"/>
</dbReference>
<evidence type="ECO:0000256" key="14">
    <source>
        <dbReference type="RuleBase" id="RU361218"/>
    </source>
</evidence>
<evidence type="ECO:0000313" key="15">
    <source>
        <dbReference type="EMBL" id="CAH1793916.1"/>
    </source>
</evidence>
<dbReference type="InterPro" id="IPR000301">
    <property type="entry name" value="Tetraspanin_animals"/>
</dbReference>
<dbReference type="FunFam" id="1.10.1450.10:FF:000007">
    <property type="entry name" value="Tetraspanin"/>
    <property type="match status" value="1"/>
</dbReference>
<dbReference type="GO" id="GO:0019899">
    <property type="term" value="F:enzyme binding"/>
    <property type="evidence" value="ECO:0007669"/>
    <property type="project" value="UniProtKB-ARBA"/>
</dbReference>
<reference evidence="15" key="1">
    <citation type="submission" date="2022-03" db="EMBL/GenBank/DDBJ databases">
        <authorList>
            <person name="Martin C."/>
        </authorList>
    </citation>
    <scope>NUCLEOTIDE SEQUENCE</scope>
</reference>
<evidence type="ECO:0000256" key="4">
    <source>
        <dbReference type="ARBA" id="ARBA00006840"/>
    </source>
</evidence>
<keyword evidence="8" id="KW-0965">Cell junction</keyword>
<evidence type="ECO:0000256" key="1">
    <source>
        <dbReference type="ARBA" id="ARBA00004496"/>
    </source>
</evidence>
<comment type="caution">
    <text evidence="15">The sequence shown here is derived from an EMBL/GenBank/DDBJ whole genome shotgun (WGS) entry which is preliminary data.</text>
</comment>
<feature type="transmembrane region" description="Helical" evidence="14">
    <location>
        <begin position="20"/>
        <end position="41"/>
    </location>
</feature>
<sequence>MARRRRDTSEVSCVIKYLVFGFNVVFWLIGGAVAAVGIWAWSEKEMFQNIGKITSIPVDPALIFIIVGGIMFLIGFTGCVGALRENTCLLLIFCVSVGIIFFAQLAVGILGFIYRDWFKTQIETQMQTIIVQYRDDPDLQNLIDWVQDSWLKCCGVTGPQDWESNIYFNCSSPSREKCGVPFSCCQPVDGGEGIVNRQCGYDTRDPDLKTLKASALVYNKGCIEAGEAWLQANLIPVAGVAVGIALLQILGICFAQNLRSDILAQKSKWR</sequence>
<dbReference type="SUPFAM" id="SSF48652">
    <property type="entry name" value="Tetraspanin"/>
    <property type="match status" value="1"/>
</dbReference>
<keyword evidence="10 14" id="KW-0472">Membrane</keyword>
<organism evidence="15 16">
    <name type="scientific">Owenia fusiformis</name>
    <name type="common">Polychaete worm</name>
    <dbReference type="NCBI Taxonomy" id="6347"/>
    <lineage>
        <taxon>Eukaryota</taxon>
        <taxon>Metazoa</taxon>
        <taxon>Spiralia</taxon>
        <taxon>Lophotrochozoa</taxon>
        <taxon>Annelida</taxon>
        <taxon>Polychaeta</taxon>
        <taxon>Sedentaria</taxon>
        <taxon>Canalipalpata</taxon>
        <taxon>Sabellida</taxon>
        <taxon>Oweniida</taxon>
        <taxon>Oweniidae</taxon>
        <taxon>Owenia</taxon>
    </lineage>
</organism>
<dbReference type="GO" id="GO:0051604">
    <property type="term" value="P:protein maturation"/>
    <property type="evidence" value="ECO:0007669"/>
    <property type="project" value="UniProtKB-ARBA"/>
</dbReference>
<feature type="transmembrane region" description="Helical" evidence="14">
    <location>
        <begin position="90"/>
        <end position="114"/>
    </location>
</feature>
<keyword evidence="6" id="KW-0963">Cytoplasm</keyword>
<comment type="subcellular location">
    <subcellularLocation>
        <location evidence="2">Cell junction</location>
        <location evidence="2">Adherens junction</location>
    </subcellularLocation>
    <subcellularLocation>
        <location evidence="3">Cell membrane</location>
        <topology evidence="3">Multi-pass membrane protein</topology>
    </subcellularLocation>
    <subcellularLocation>
        <location evidence="1">Cytoplasm</location>
    </subcellularLocation>
    <subcellularLocation>
        <location evidence="14">Membrane</location>
        <topology evidence="14">Multi-pass membrane protein</topology>
    </subcellularLocation>
</comment>
<dbReference type="PANTHER" id="PTHR19282">
    <property type="entry name" value="TETRASPANIN"/>
    <property type="match status" value="1"/>
</dbReference>
<evidence type="ECO:0000256" key="2">
    <source>
        <dbReference type="ARBA" id="ARBA00004536"/>
    </source>
</evidence>
<keyword evidence="9 14" id="KW-1133">Transmembrane helix</keyword>
<feature type="disulfide bond" evidence="13">
    <location>
        <begin position="153"/>
        <end position="184"/>
    </location>
</feature>
<keyword evidence="5" id="KW-1003">Cell membrane</keyword>
<dbReference type="Proteomes" id="UP000749559">
    <property type="component" value="Unassembled WGS sequence"/>
</dbReference>
<dbReference type="InterPro" id="IPR008952">
    <property type="entry name" value="Tetraspanin_EC2_sf"/>
</dbReference>
<evidence type="ECO:0000256" key="13">
    <source>
        <dbReference type="PIRSR" id="PIRSR002419-1"/>
    </source>
</evidence>
<dbReference type="GO" id="GO:0005886">
    <property type="term" value="C:plasma membrane"/>
    <property type="evidence" value="ECO:0007669"/>
    <property type="project" value="UniProtKB-SubCell"/>
</dbReference>
<dbReference type="OrthoDB" id="2014092at2759"/>
<dbReference type="GO" id="GO:0065003">
    <property type="term" value="P:protein-containing complex assembly"/>
    <property type="evidence" value="ECO:0007669"/>
    <property type="project" value="UniProtKB-ARBA"/>
</dbReference>
<evidence type="ECO:0000256" key="3">
    <source>
        <dbReference type="ARBA" id="ARBA00004651"/>
    </source>
</evidence>
<comment type="similarity">
    <text evidence="4 14">Belongs to the tetraspanin (TM4SF) family.</text>
</comment>
<dbReference type="Pfam" id="PF00335">
    <property type="entry name" value="Tetraspanin"/>
    <property type="match status" value="1"/>
</dbReference>
<feature type="transmembrane region" description="Helical" evidence="14">
    <location>
        <begin position="61"/>
        <end position="83"/>
    </location>
</feature>
<keyword evidence="7 14" id="KW-0812">Transmembrane</keyword>
<name>A0A8S4PLA8_OWEFU</name>
<evidence type="ECO:0000256" key="11">
    <source>
        <dbReference type="ARBA" id="ARBA00023157"/>
    </source>
</evidence>
<dbReference type="InterPro" id="IPR018499">
    <property type="entry name" value="Tetraspanin/Peripherin"/>
</dbReference>
<gene>
    <name evidence="15" type="ORF">OFUS_LOCUS18702</name>
</gene>
<evidence type="ECO:0000256" key="12">
    <source>
        <dbReference type="ARBA" id="ARBA00023180"/>
    </source>
</evidence>
<dbReference type="EMBL" id="CAIIXF020000009">
    <property type="protein sequence ID" value="CAH1793916.1"/>
    <property type="molecule type" value="Genomic_DNA"/>
</dbReference>
<dbReference type="GO" id="GO:0072659">
    <property type="term" value="P:protein localization to plasma membrane"/>
    <property type="evidence" value="ECO:0007669"/>
    <property type="project" value="UniProtKB-ARBA"/>
</dbReference>
<dbReference type="Gene3D" id="1.10.1450.10">
    <property type="entry name" value="Tetraspanin"/>
    <property type="match status" value="1"/>
</dbReference>
<keyword evidence="12" id="KW-0325">Glycoprotein</keyword>
<dbReference type="PIRSF" id="PIRSF002419">
    <property type="entry name" value="Tetraspanin"/>
    <property type="match status" value="1"/>
</dbReference>
<evidence type="ECO:0000256" key="9">
    <source>
        <dbReference type="ARBA" id="ARBA00022989"/>
    </source>
</evidence>
<dbReference type="PRINTS" id="PR00259">
    <property type="entry name" value="TMFOUR"/>
</dbReference>
<evidence type="ECO:0000313" key="16">
    <source>
        <dbReference type="Proteomes" id="UP000749559"/>
    </source>
</evidence>
<dbReference type="AlphaFoldDB" id="A0A8S4PLA8"/>
<evidence type="ECO:0000256" key="5">
    <source>
        <dbReference type="ARBA" id="ARBA00022475"/>
    </source>
</evidence>
<dbReference type="GO" id="GO:0046930">
    <property type="term" value="C:pore complex"/>
    <property type="evidence" value="ECO:0007669"/>
    <property type="project" value="UniProtKB-ARBA"/>
</dbReference>
<proteinExistence type="inferred from homology"/>
<evidence type="ECO:0000256" key="6">
    <source>
        <dbReference type="ARBA" id="ARBA00022490"/>
    </source>
</evidence>